<dbReference type="InterPro" id="IPR035976">
    <property type="entry name" value="Sushi/SCR/CCP_sf"/>
</dbReference>
<dbReference type="SUPFAM" id="SSF82895">
    <property type="entry name" value="TSP-1 type 1 repeat"/>
    <property type="match status" value="1"/>
</dbReference>
<feature type="domain" description="Sushi" evidence="12">
    <location>
        <begin position="73"/>
        <end position="129"/>
    </location>
</feature>
<dbReference type="SUPFAM" id="SSF57535">
    <property type="entry name" value="Complement control module/SCR domain"/>
    <property type="match status" value="8"/>
</dbReference>
<dbReference type="PROSITE" id="PS51092">
    <property type="entry name" value="FN2_2"/>
    <property type="match status" value="1"/>
</dbReference>
<dbReference type="Pfam" id="PF00040">
    <property type="entry name" value="fn2"/>
    <property type="match status" value="1"/>
</dbReference>
<dbReference type="SMART" id="SM00181">
    <property type="entry name" value="EGF"/>
    <property type="match status" value="4"/>
</dbReference>
<dbReference type="Proteomes" id="UP001642483">
    <property type="component" value="Unassembled WGS sequence"/>
</dbReference>
<dbReference type="InterPro" id="IPR000742">
    <property type="entry name" value="EGF"/>
</dbReference>
<feature type="disulfide bond" evidence="6">
    <location>
        <begin position="1068"/>
        <end position="1095"/>
    </location>
</feature>
<keyword evidence="3" id="KW-0677">Repeat</keyword>
<dbReference type="InterPro" id="IPR000152">
    <property type="entry name" value="EGF-type_Asp/Asn_hydroxyl_site"/>
</dbReference>
<gene>
    <name evidence="14" type="ORF">CVLEPA_LOCUS4134</name>
</gene>
<dbReference type="InterPro" id="IPR018378">
    <property type="entry name" value="C-type_lectin_CS"/>
</dbReference>
<feature type="domain" description="C-type lectin" evidence="10">
    <location>
        <begin position="736"/>
        <end position="847"/>
    </location>
</feature>
<keyword evidence="5" id="KW-0245">EGF-like domain</keyword>
<evidence type="ECO:0000259" key="9">
    <source>
        <dbReference type="PROSITE" id="PS50026"/>
    </source>
</evidence>
<evidence type="ECO:0000259" key="13">
    <source>
        <dbReference type="PROSITE" id="PS51092"/>
    </source>
</evidence>
<evidence type="ECO:0000256" key="1">
    <source>
        <dbReference type="ARBA" id="ARBA00009738"/>
    </source>
</evidence>
<dbReference type="Pfam" id="PF00008">
    <property type="entry name" value="EGF"/>
    <property type="match status" value="3"/>
</dbReference>
<dbReference type="Gene3D" id="3.10.100.10">
    <property type="entry name" value="Mannose-Binding Protein A, subunit A"/>
    <property type="match status" value="1"/>
</dbReference>
<feature type="disulfide bond" evidence="6">
    <location>
        <begin position="100"/>
        <end position="127"/>
    </location>
</feature>
<dbReference type="InterPro" id="IPR000562">
    <property type="entry name" value="FN_type2_dom"/>
</dbReference>
<evidence type="ECO:0000256" key="8">
    <source>
        <dbReference type="SAM" id="SignalP"/>
    </source>
</evidence>
<dbReference type="PROSITE" id="PS50041">
    <property type="entry name" value="C_TYPE_LECTIN_2"/>
    <property type="match status" value="1"/>
</dbReference>
<dbReference type="InterPro" id="IPR000884">
    <property type="entry name" value="TSP1_rpt"/>
</dbReference>
<feature type="domain" description="Sushi" evidence="12">
    <location>
        <begin position="1036"/>
        <end position="1097"/>
    </location>
</feature>
<dbReference type="Gene3D" id="2.60.120.200">
    <property type="match status" value="1"/>
</dbReference>
<sequence>MKIGRMQRSVFLFTFCYQVLLSTGQETCVRNLSLLEEGRNCRKFCDTNSDCRSSSKQCLCDDVCGKSCYNPNASCEALEPVENGVIEGERAYGNEVIYTCNDGYVLVGSSTRTCRSDKKWTGSAPYCKAVCSTPIRTSSSYPETSKDVYETGDVVTYSCRFGFILSGNPNITCTSDGWTEPRYLCSKVNCKSPSEINNGYYEGDDFFFGGRVFYHCNVGYEINQRQNFISCSTNGKWQGVVPACNAKKCPVPIAPMHGTVIDAGVRLTYGNEIRHKCADGYKLVGNERGRCNENNNWGQVPTCVVDKDCDFEDFRRPVCGFTTSGMNFNRTFLKTGAHGRGVGAARGYIAKASFERSQTNAEAILSSPSISRNSQVCLRFYYRVSEFESGSDFYLSMTGSSQRLWSFNRLEPRNTWLGTDYSFPLSRNDLEVHFTAKSSRSSTTVELDDISFLENTPCRDECSIPDSCQNGGTCINRIDDYTCFCRHGYEGKDCSIRLDCLVPPAPTDGSVSPSSGNRVLLDGTITYSCDPGYFMKNQLSGTLKATCLRSGNWNRPTPVCEESRCIVPQTPAHGTLSRATGEKVPADRSVSFTCDEGYTMIGQPTIYCRRSGTWSNEFPECVERQCTDSGECHFPFVYKGRTYKSCIESTIGLADWCSLTAEYDDEWDRCDKSCPSGWTGWGGWGSCSKSCGRGQQIKRRTCQNPQGGAICEGEATESRECFTQPCLNGGVELTTVNNKIYRLYQQELNHGDSAAKCAQLPGRLATLKTKKIFDTLMNLLSRHGVYHIGLNKLSGTWRYSDGSRVPLRGEQRFQRWGSNQPETYNNGKNCGVVYTNPHQFWYNINCQTIRHHFICEVDIDLCSSSPCRNGGTCRNTETSFVCDCVEPYSGDTCENVIRCDRPQVPASIEISGGSHDSYVQGTSISFECKNRNEFLTGNTDMTCTEHGTWNKNSPTSCSFDPCSSFPCKNGGTCHRSGRRYLCVCLGSAYGTNCENVNDPCSINPCDNDGTCKEDGNSYICECTPQWTGNLCREKVPICPPLVAPTNGSMYQASRLEIGRPGSLVGFECDTGFTLQGESFLRCLDSLEWNHQPPVCQAKGCRIFGPTIPAGIEIVDWHLFEYEIGATLQVRCEDRLQTLNNNPVLTCTPGNRWDPLIYNYKCS</sequence>
<feature type="domain" description="Fibronectin type-II" evidence="13">
    <location>
        <begin position="627"/>
        <end position="672"/>
    </location>
</feature>
<evidence type="ECO:0000313" key="14">
    <source>
        <dbReference type="EMBL" id="CAK8674435.1"/>
    </source>
</evidence>
<evidence type="ECO:0000256" key="7">
    <source>
        <dbReference type="PROSITE-ProRule" id="PRU00479"/>
    </source>
</evidence>
<dbReference type="SUPFAM" id="SSF57196">
    <property type="entry name" value="EGF/Laminin"/>
    <property type="match status" value="4"/>
</dbReference>
<dbReference type="Pfam" id="PF00084">
    <property type="entry name" value="Sushi"/>
    <property type="match status" value="9"/>
</dbReference>
<dbReference type="SMART" id="SM00137">
    <property type="entry name" value="MAM"/>
    <property type="match status" value="1"/>
</dbReference>
<dbReference type="SUPFAM" id="SSF57440">
    <property type="entry name" value="Kringle-like"/>
    <property type="match status" value="1"/>
</dbReference>
<feature type="domain" description="EGF-like" evidence="9">
    <location>
        <begin position="858"/>
        <end position="894"/>
    </location>
</feature>
<dbReference type="InterPro" id="IPR013806">
    <property type="entry name" value="Kringle-like"/>
</dbReference>
<dbReference type="SUPFAM" id="SSF56436">
    <property type="entry name" value="C-type lectin-like"/>
    <property type="match status" value="1"/>
</dbReference>
<dbReference type="SMART" id="SM00209">
    <property type="entry name" value="TSP1"/>
    <property type="match status" value="1"/>
</dbReference>
<dbReference type="EMBL" id="CAWYQH010000013">
    <property type="protein sequence ID" value="CAK8674435.1"/>
    <property type="molecule type" value="Genomic_DNA"/>
</dbReference>
<keyword evidence="15" id="KW-1185">Reference proteome</keyword>
<evidence type="ECO:0000256" key="3">
    <source>
        <dbReference type="ARBA" id="ARBA00022737"/>
    </source>
</evidence>
<feature type="domain" description="Sushi" evidence="12">
    <location>
        <begin position="897"/>
        <end position="959"/>
    </location>
</feature>
<feature type="domain" description="EGF-like" evidence="9">
    <location>
        <begin position="958"/>
        <end position="994"/>
    </location>
</feature>
<dbReference type="InterPro" id="IPR036943">
    <property type="entry name" value="FN_type2_sf"/>
</dbReference>
<feature type="disulfide bond" evidence="6">
    <location>
        <begin position="565"/>
        <end position="608"/>
    </location>
</feature>
<evidence type="ECO:0000256" key="6">
    <source>
        <dbReference type="PROSITE-ProRule" id="PRU00302"/>
    </source>
</evidence>
<dbReference type="InterPro" id="IPR001881">
    <property type="entry name" value="EGF-like_Ca-bd_dom"/>
</dbReference>
<feature type="disulfide bond" evidence="5">
    <location>
        <begin position="1022"/>
        <end position="1031"/>
    </location>
</feature>
<proteinExistence type="inferred from homology"/>
<dbReference type="PROSITE" id="PS50060">
    <property type="entry name" value="MAM_2"/>
    <property type="match status" value="1"/>
</dbReference>
<feature type="domain" description="EGF-like" evidence="9">
    <location>
        <begin position="996"/>
        <end position="1032"/>
    </location>
</feature>
<evidence type="ECO:0000259" key="11">
    <source>
        <dbReference type="PROSITE" id="PS50060"/>
    </source>
</evidence>
<dbReference type="InterPro" id="IPR000436">
    <property type="entry name" value="Sushi_SCR_CCP_dom"/>
</dbReference>
<dbReference type="PANTHER" id="PTHR45656:SF4">
    <property type="entry name" value="PROTEIN CBR-CLEC-78"/>
    <property type="match status" value="1"/>
</dbReference>
<dbReference type="InterPro" id="IPR000998">
    <property type="entry name" value="MAM_dom"/>
</dbReference>
<keyword evidence="2 8" id="KW-0732">Signal</keyword>
<dbReference type="PROSITE" id="PS00615">
    <property type="entry name" value="C_TYPE_LECTIN_1"/>
    <property type="match status" value="1"/>
</dbReference>
<dbReference type="PROSITE" id="PS00010">
    <property type="entry name" value="ASX_HYDROXYL"/>
    <property type="match status" value="2"/>
</dbReference>
<evidence type="ECO:0000259" key="12">
    <source>
        <dbReference type="PROSITE" id="PS50923"/>
    </source>
</evidence>
<feature type="domain" description="Sushi" evidence="12">
    <location>
        <begin position="137"/>
        <end position="187"/>
    </location>
</feature>
<feature type="domain" description="Sushi" evidence="12">
    <location>
        <begin position="188"/>
        <end position="246"/>
    </location>
</feature>
<dbReference type="CDD" id="cd00033">
    <property type="entry name" value="CCP"/>
    <property type="match status" value="8"/>
</dbReference>
<dbReference type="SMART" id="SM00032">
    <property type="entry name" value="CCP"/>
    <property type="match status" value="9"/>
</dbReference>
<dbReference type="Gene3D" id="2.10.10.10">
    <property type="entry name" value="Fibronectin, type II, collagen-binding"/>
    <property type="match status" value="1"/>
</dbReference>
<dbReference type="InterPro" id="IPR016187">
    <property type="entry name" value="CTDL_fold"/>
</dbReference>
<dbReference type="SMART" id="SM00179">
    <property type="entry name" value="EGF_CA"/>
    <property type="match status" value="4"/>
</dbReference>
<evidence type="ECO:0000256" key="5">
    <source>
        <dbReference type="PROSITE-ProRule" id="PRU00076"/>
    </source>
</evidence>
<dbReference type="Gene3D" id="2.10.25.10">
    <property type="entry name" value="Laminin"/>
    <property type="match status" value="4"/>
</dbReference>
<dbReference type="InterPro" id="IPR036383">
    <property type="entry name" value="TSP1_rpt_sf"/>
</dbReference>
<feature type="domain" description="Sushi" evidence="12">
    <location>
        <begin position="563"/>
        <end position="623"/>
    </location>
</feature>
<dbReference type="InterPro" id="IPR051277">
    <property type="entry name" value="SEZ6_CSMD_C4BPB_Regulators"/>
</dbReference>
<dbReference type="CDD" id="cd00054">
    <property type="entry name" value="EGF_CA"/>
    <property type="match status" value="3"/>
</dbReference>
<feature type="signal peptide" evidence="8">
    <location>
        <begin position="1"/>
        <end position="24"/>
    </location>
</feature>
<dbReference type="CDD" id="cd00037">
    <property type="entry name" value="CLECT"/>
    <property type="match status" value="1"/>
</dbReference>
<keyword evidence="6" id="KW-0768">Sushi</keyword>
<dbReference type="InterPro" id="IPR016186">
    <property type="entry name" value="C-type_lectin-like/link_sf"/>
</dbReference>
<comment type="caution">
    <text evidence="14">The sequence shown here is derived from an EMBL/GenBank/DDBJ whole genome shotgun (WGS) entry which is preliminary data.</text>
</comment>
<feature type="domain" description="MAM" evidence="11">
    <location>
        <begin position="307"/>
        <end position="460"/>
    </location>
</feature>
<dbReference type="PROSITE" id="PS01186">
    <property type="entry name" value="EGF_2"/>
    <property type="match status" value="2"/>
</dbReference>
<feature type="disulfide bond" evidence="6">
    <location>
        <begin position="594"/>
        <end position="621"/>
    </location>
</feature>
<accession>A0ABP0F441</accession>
<dbReference type="Gene3D" id="2.10.70.10">
    <property type="entry name" value="Complement Module, domain 1"/>
    <property type="match status" value="8"/>
</dbReference>
<evidence type="ECO:0000256" key="4">
    <source>
        <dbReference type="ARBA" id="ARBA00023157"/>
    </source>
</evidence>
<feature type="disulfide bond" evidence="5">
    <location>
        <begin position="984"/>
        <end position="993"/>
    </location>
</feature>
<dbReference type="PANTHER" id="PTHR45656">
    <property type="entry name" value="PROTEIN CBR-CLEC-78"/>
    <property type="match status" value="1"/>
</dbReference>
<dbReference type="InterPro" id="IPR013320">
    <property type="entry name" value="ConA-like_dom_sf"/>
</dbReference>
<keyword evidence="4 5" id="KW-1015">Disulfide bond</keyword>
<name>A0ABP0F441_CLALP</name>
<dbReference type="PROSITE" id="PS00022">
    <property type="entry name" value="EGF_1"/>
    <property type="match status" value="4"/>
</dbReference>
<dbReference type="SUPFAM" id="SSF49899">
    <property type="entry name" value="Concanavalin A-like lectins/glucanases"/>
    <property type="match status" value="1"/>
</dbReference>
<dbReference type="SMART" id="SM00034">
    <property type="entry name" value="CLECT"/>
    <property type="match status" value="1"/>
</dbReference>
<dbReference type="Gene3D" id="2.20.100.10">
    <property type="entry name" value="Thrombospondin type-1 (TSP1) repeat"/>
    <property type="match status" value="1"/>
</dbReference>
<reference evidence="14 15" key="1">
    <citation type="submission" date="2024-02" db="EMBL/GenBank/DDBJ databases">
        <authorList>
            <person name="Daric V."/>
            <person name="Darras S."/>
        </authorList>
    </citation>
    <scope>NUCLEOTIDE SEQUENCE [LARGE SCALE GENOMIC DNA]</scope>
</reference>
<comment type="similarity">
    <text evidence="1">Belongs to the nephronectin family.</text>
</comment>
<feature type="domain" description="Sushi" evidence="12">
    <location>
        <begin position="498"/>
        <end position="562"/>
    </location>
</feature>
<evidence type="ECO:0000313" key="15">
    <source>
        <dbReference type="Proteomes" id="UP001642483"/>
    </source>
</evidence>
<feature type="disulfide bond" evidence="5">
    <location>
        <begin position="884"/>
        <end position="893"/>
    </location>
</feature>
<dbReference type="PROSITE" id="PS50092">
    <property type="entry name" value="TSP1"/>
    <property type="match status" value="1"/>
</dbReference>
<evidence type="ECO:0000256" key="2">
    <source>
        <dbReference type="ARBA" id="ARBA00022729"/>
    </source>
</evidence>
<feature type="domain" description="Sushi" evidence="12">
    <location>
        <begin position="247"/>
        <end position="305"/>
    </location>
</feature>
<feature type="disulfide bond" evidence="5">
    <location>
        <begin position="485"/>
        <end position="494"/>
    </location>
</feature>
<organism evidence="14 15">
    <name type="scientific">Clavelina lepadiformis</name>
    <name type="common">Light-bulb sea squirt</name>
    <name type="synonym">Ascidia lepadiformis</name>
    <dbReference type="NCBI Taxonomy" id="159417"/>
    <lineage>
        <taxon>Eukaryota</taxon>
        <taxon>Metazoa</taxon>
        <taxon>Chordata</taxon>
        <taxon>Tunicata</taxon>
        <taxon>Ascidiacea</taxon>
        <taxon>Aplousobranchia</taxon>
        <taxon>Clavelinidae</taxon>
        <taxon>Clavelina</taxon>
    </lineage>
</organism>
<protein>
    <submittedName>
        <fullName evidence="14">Uncharacterized protein</fullName>
    </submittedName>
</protein>
<dbReference type="InterPro" id="IPR001304">
    <property type="entry name" value="C-type_lectin-like"/>
</dbReference>
<dbReference type="Pfam" id="PF00090">
    <property type="entry name" value="TSP_1"/>
    <property type="match status" value="1"/>
</dbReference>
<comment type="caution">
    <text evidence="7">Lacks conserved residue(s) required for the propagation of feature annotation.</text>
</comment>
<evidence type="ECO:0000259" key="10">
    <source>
        <dbReference type="PROSITE" id="PS50041"/>
    </source>
</evidence>
<dbReference type="PROSITE" id="PS50026">
    <property type="entry name" value="EGF_3"/>
    <property type="match status" value="4"/>
</dbReference>
<dbReference type="PROSITE" id="PS50923">
    <property type="entry name" value="SUSHI"/>
    <property type="match status" value="8"/>
</dbReference>
<feature type="chain" id="PRO_5045750385" evidence="8">
    <location>
        <begin position="25"/>
        <end position="1162"/>
    </location>
</feature>
<dbReference type="SMART" id="SM00059">
    <property type="entry name" value="FN2"/>
    <property type="match status" value="1"/>
</dbReference>
<feature type="domain" description="EGF-like" evidence="9">
    <location>
        <begin position="459"/>
        <end position="495"/>
    </location>
</feature>